<reference evidence="1" key="1">
    <citation type="submission" date="2022-02" db="EMBL/GenBank/DDBJ databases">
        <title>Crop Bioprotection Bacillus Genome Sequencing.</title>
        <authorList>
            <person name="Dunlap C."/>
        </authorList>
    </citation>
    <scope>NUCLEOTIDE SEQUENCE</scope>
    <source>
        <strain evidence="1">M18B4</strain>
    </source>
</reference>
<dbReference type="Pfam" id="PF14166">
    <property type="entry name" value="YueH"/>
    <property type="match status" value="1"/>
</dbReference>
<evidence type="ECO:0000313" key="1">
    <source>
        <dbReference type="EMBL" id="MCY8122577.1"/>
    </source>
</evidence>
<dbReference type="InterPro" id="IPR020260">
    <property type="entry name" value="Uncharacterised_YueH"/>
</dbReference>
<dbReference type="AlphaFoldDB" id="A0A9Q4DVD3"/>
<comment type="caution">
    <text evidence="1">The sequence shown here is derived from an EMBL/GenBank/DDBJ whole genome shotgun (WGS) entry which is preliminary data.</text>
</comment>
<dbReference type="EMBL" id="JALANJ010000037">
    <property type="protein sequence ID" value="MCY8122577.1"/>
    <property type="molecule type" value="Genomic_DNA"/>
</dbReference>
<organism evidence="1 2">
    <name type="scientific">Bacillus spizizenii</name>
    <name type="common">Bacillus subtilis subsp. spizizenii</name>
    <dbReference type="NCBI Taxonomy" id="96241"/>
    <lineage>
        <taxon>Bacteria</taxon>
        <taxon>Bacillati</taxon>
        <taxon>Bacillota</taxon>
        <taxon>Bacilli</taxon>
        <taxon>Bacillales</taxon>
        <taxon>Bacillaceae</taxon>
        <taxon>Bacillus</taxon>
    </lineage>
</organism>
<protein>
    <submittedName>
        <fullName evidence="1">YueH family protein</fullName>
    </submittedName>
</protein>
<sequence length="82" mass="9627">MKIRKANINTQTDMITDVYLHENRKELHTLVAVPQLEWSTIISYEEDKASLPERLEASLRRHTEEEPAGELAKKIIHWVTEM</sequence>
<dbReference type="Proteomes" id="UP001070352">
    <property type="component" value="Unassembled WGS sequence"/>
</dbReference>
<gene>
    <name evidence="1" type="ORF">MOC45_18645</name>
</gene>
<name>A0A9Q4DVD3_BACSC</name>
<evidence type="ECO:0000313" key="2">
    <source>
        <dbReference type="Proteomes" id="UP001070352"/>
    </source>
</evidence>
<dbReference type="RefSeq" id="WP_041906064.1">
    <property type="nucleotide sequence ID" value="NZ_JARSKC010000010.1"/>
</dbReference>
<proteinExistence type="predicted"/>
<accession>A0A9Q4DVD3</accession>